<dbReference type="Proteomes" id="UP000179769">
    <property type="component" value="Unassembled WGS sequence"/>
</dbReference>
<dbReference type="AlphaFoldDB" id="A0A1S1PMP0"/>
<dbReference type="EMBL" id="MAXA01000257">
    <property type="protein sequence ID" value="OHV21204.1"/>
    <property type="molecule type" value="Genomic_DNA"/>
</dbReference>
<evidence type="ECO:0000313" key="1">
    <source>
        <dbReference type="EMBL" id="OHV21204.1"/>
    </source>
</evidence>
<evidence type="ECO:0000313" key="2">
    <source>
        <dbReference type="Proteomes" id="UP000179769"/>
    </source>
</evidence>
<protein>
    <submittedName>
        <fullName evidence="1">Uncharacterized protein</fullName>
    </submittedName>
</protein>
<keyword evidence="2" id="KW-1185">Reference proteome</keyword>
<reference evidence="2" key="1">
    <citation type="submission" date="2016-07" db="EMBL/GenBank/DDBJ databases">
        <title>Frankia sp. NRRL B-16219 Genome sequencing.</title>
        <authorList>
            <person name="Ghodhbane-Gtari F."/>
            <person name="Swanson E."/>
            <person name="Gueddou A."/>
            <person name="Louati M."/>
            <person name="Nouioui I."/>
            <person name="Hezbri K."/>
            <person name="Abebe-Akele F."/>
            <person name="Simpson S."/>
            <person name="Morris K."/>
            <person name="Thomas K."/>
            <person name="Gtari M."/>
            <person name="Tisa L.S."/>
        </authorList>
    </citation>
    <scope>NUCLEOTIDE SEQUENCE [LARGE SCALE GENOMIC DNA]</scope>
    <source>
        <strain evidence="2">NRRL B-16219</strain>
    </source>
</reference>
<dbReference type="OrthoDB" id="9813301at2"/>
<dbReference type="RefSeq" id="WP_071066549.1">
    <property type="nucleotide sequence ID" value="NZ_MAXA01000257.1"/>
</dbReference>
<comment type="caution">
    <text evidence="1">The sequence shown here is derived from an EMBL/GenBank/DDBJ whole genome shotgun (WGS) entry which is preliminary data.</text>
</comment>
<sequence>MDDIRSHPDHDGLRGITRMHLGKNPEDCTPLDLAQVILNINSYWASGNPYPKPEDFTPEVPLGDVQLDEDGTLRAVATRGGRLTWIALFNDGQLLWESDLDAARDLATRLSDLLDTTEMTARI</sequence>
<proteinExistence type="predicted"/>
<accession>A0A1S1PMP0</accession>
<gene>
    <name evidence="1" type="ORF">BBK14_07975</name>
</gene>
<name>A0A1S1PMP0_9ACTN</name>
<organism evidence="1 2">
    <name type="scientific">Parafrankia soli</name>
    <dbReference type="NCBI Taxonomy" id="2599596"/>
    <lineage>
        <taxon>Bacteria</taxon>
        <taxon>Bacillati</taxon>
        <taxon>Actinomycetota</taxon>
        <taxon>Actinomycetes</taxon>
        <taxon>Frankiales</taxon>
        <taxon>Frankiaceae</taxon>
        <taxon>Parafrankia</taxon>
    </lineage>
</organism>